<evidence type="ECO:0000313" key="2">
    <source>
        <dbReference type="Proteomes" id="UP000178302"/>
    </source>
</evidence>
<gene>
    <name evidence="1" type="ORF">A2909_01575</name>
</gene>
<name>A0A1G2LTE3_9BACT</name>
<evidence type="ECO:0000313" key="1">
    <source>
        <dbReference type="EMBL" id="OHA14915.1"/>
    </source>
</evidence>
<comment type="caution">
    <text evidence="1">The sequence shown here is derived from an EMBL/GenBank/DDBJ whole genome shotgun (WGS) entry which is preliminary data.</text>
</comment>
<dbReference type="AlphaFoldDB" id="A0A1G2LTE3"/>
<sequence>MKEEDIGMGIPETPELNKEENILSAFRVEEVNLGGNEYYRLDRHFIFPSGKEERLFRKSMCPNGLEGRIKELIIEDEKNTADLAKHKTKKALEDVGKAEFDKKAKEKEVNFRKEMADIFINLPEGDEYGHKGSERIPFTAEEIGSKKNVVSLVKKQNSRIIFKCSSSGNTFGYSKSGYYSEEEIDVTDFLKKELEK</sequence>
<protein>
    <submittedName>
        <fullName evidence="1">Uncharacterized protein</fullName>
    </submittedName>
</protein>
<dbReference type="Proteomes" id="UP000178302">
    <property type="component" value="Unassembled WGS sequence"/>
</dbReference>
<accession>A0A1G2LTE3</accession>
<reference evidence="1 2" key="1">
    <citation type="journal article" date="2016" name="Nat. Commun.">
        <title>Thousands of microbial genomes shed light on interconnected biogeochemical processes in an aquifer system.</title>
        <authorList>
            <person name="Anantharaman K."/>
            <person name="Brown C.T."/>
            <person name="Hug L.A."/>
            <person name="Sharon I."/>
            <person name="Castelle C.J."/>
            <person name="Probst A.J."/>
            <person name="Thomas B.C."/>
            <person name="Singh A."/>
            <person name="Wilkins M.J."/>
            <person name="Karaoz U."/>
            <person name="Brodie E.L."/>
            <person name="Williams K.H."/>
            <person name="Hubbard S.S."/>
            <person name="Banfield J.F."/>
        </authorList>
    </citation>
    <scope>NUCLEOTIDE SEQUENCE [LARGE SCALE GENOMIC DNA]</scope>
</reference>
<dbReference type="EMBL" id="MHQZ01000001">
    <property type="protein sequence ID" value="OHA14915.1"/>
    <property type="molecule type" value="Genomic_DNA"/>
</dbReference>
<organism evidence="1 2">
    <name type="scientific">Candidatus Tagabacteria bacterium RIFCSPLOWO2_01_FULL_39_11</name>
    <dbReference type="NCBI Taxonomy" id="1802295"/>
    <lineage>
        <taxon>Bacteria</taxon>
        <taxon>Candidatus Tagaibacteriota</taxon>
    </lineage>
</organism>
<proteinExistence type="predicted"/>